<dbReference type="GO" id="GO:0016757">
    <property type="term" value="F:glycosyltransferase activity"/>
    <property type="evidence" value="ECO:0007669"/>
    <property type="project" value="InterPro"/>
</dbReference>
<evidence type="ECO:0000256" key="1">
    <source>
        <dbReference type="SAM" id="Coils"/>
    </source>
</evidence>
<dbReference type="Gene3D" id="3.40.50.2020">
    <property type="match status" value="1"/>
</dbReference>
<keyword evidence="3" id="KW-0808">Transferase</keyword>
<gene>
    <name evidence="3" type="ORF">SAMN05892877_1212</name>
</gene>
<dbReference type="CDD" id="cd06223">
    <property type="entry name" value="PRTases_typeI"/>
    <property type="match status" value="1"/>
</dbReference>
<dbReference type="EMBL" id="OBQD01000021">
    <property type="protein sequence ID" value="SOC46108.1"/>
    <property type="molecule type" value="Genomic_DNA"/>
</dbReference>
<sequence>MLNYKSYDDLSRDIAGNLQKLPLIDIVVGIPKSGLVPAVMIASFKNVKFYDLDSFLFAYSNRSGRRKYGTASPAKMRALVVDDSVNTGAEFERVRARLSSLNDDFEFVFCAVYGRDPTERASAADIILSYVPQPRFFQWNYRNHIVAEHALFDMDGVLCVDPEEHENDDGEAYLNFIANAAQLTIPTKSISAIVTSRLEKYRAQTEDWLERNGVRYRELIMLDLPSAEERRRLRAHAPFKAEVYKSRDEYLFVESNWKQAQHIASAADKAVICTENDILVYGKKHLASLEKANKLISPSAMNLQIDLQLKNKLLVDRIASIDPYAGTWLKQSGIKIDQARIDELSPFHKVRLVTSSARLRSAPAIAAKTTASRILMISTTFDVKIGAGAAASSSRLREALKAAGYDVYTLATEDFPDRKDAPVDQPSSGTHMGFWINYADGEHSRNLLERVATIDPDCIVLGAIDRGILSMFDIAKLRYPIVWVNRDNWAHTGGCLFKLPSNEIEEFASEYEGFFPGLTCEHYKAGCQECPALKDIRESGKTRTSYEIKRAVMSYRSDIVLAPISPWLAELLRSSPITRNNDILPVCNPIDLSIVRRLPSRPSTIRSRLGLGKDHKLVLLAAHSLSNPRKGLKLALDTLAKDNRFRNVTFLTMGQDKLQEKHRPKGVNVHSLGFVATEEEKVAIYNEVDATLVPALQESLSVVASDSICCGTPVVAFGTSGLKSFLRHKETGYLARPFARKDLMDGLNWVLYESRNEELSDACLNAADEIFSAKRNTSAFSGVIEQAIANFKSLKPIPPELEMLSNAMELVNDDHRFRHMASRSQIKKIREFAELKALTPELLSQKLDIKGKVDEVYRSIKDLEKNYTELKKSAATKKKKNEDSNKKIAKTVTNENSIVKKIRLAGETIFQYRRTK</sequence>
<dbReference type="InterPro" id="IPR000836">
    <property type="entry name" value="PRTase_dom"/>
</dbReference>
<dbReference type="Gene3D" id="3.40.50.2000">
    <property type="entry name" value="Glycogen Phosphorylase B"/>
    <property type="match status" value="2"/>
</dbReference>
<dbReference type="PANTHER" id="PTHR45947">
    <property type="entry name" value="SULFOQUINOVOSYL TRANSFERASE SQD2"/>
    <property type="match status" value="1"/>
</dbReference>
<dbReference type="InterPro" id="IPR023214">
    <property type="entry name" value="HAD_sf"/>
</dbReference>
<dbReference type="InterPro" id="IPR029057">
    <property type="entry name" value="PRTase-like"/>
</dbReference>
<accession>A0A285UXM0</accession>
<protein>
    <submittedName>
        <fullName evidence="3">Phosphoribosyl transferase-like protein</fullName>
    </submittedName>
</protein>
<feature type="domain" description="Glycosyl transferase family 1" evidence="2">
    <location>
        <begin position="618"/>
        <end position="758"/>
    </location>
</feature>
<dbReference type="Pfam" id="PF00534">
    <property type="entry name" value="Glycos_transf_1"/>
    <property type="match status" value="1"/>
</dbReference>
<dbReference type="RefSeq" id="WP_097142513.1">
    <property type="nucleotide sequence ID" value="NZ_OBQD01000021.1"/>
</dbReference>
<feature type="coiled-coil region" evidence="1">
    <location>
        <begin position="853"/>
        <end position="880"/>
    </location>
</feature>
<evidence type="ECO:0000313" key="3">
    <source>
        <dbReference type="EMBL" id="SOC46108.1"/>
    </source>
</evidence>
<dbReference type="Gene3D" id="3.40.50.1000">
    <property type="entry name" value="HAD superfamily/HAD-like"/>
    <property type="match status" value="1"/>
</dbReference>
<dbReference type="InterPro" id="IPR050194">
    <property type="entry name" value="Glycosyltransferase_grp1"/>
</dbReference>
<dbReference type="OrthoDB" id="9804476at2"/>
<proteinExistence type="predicted"/>
<dbReference type="SUPFAM" id="SSF53271">
    <property type="entry name" value="PRTase-like"/>
    <property type="match status" value="1"/>
</dbReference>
<name>A0A285UXM0_9HYPH</name>
<dbReference type="SUPFAM" id="SSF53756">
    <property type="entry name" value="UDP-Glycosyltransferase/glycogen phosphorylase"/>
    <property type="match status" value="1"/>
</dbReference>
<evidence type="ECO:0000313" key="4">
    <source>
        <dbReference type="Proteomes" id="UP000219167"/>
    </source>
</evidence>
<keyword evidence="4" id="KW-1185">Reference proteome</keyword>
<dbReference type="InterPro" id="IPR001296">
    <property type="entry name" value="Glyco_trans_1"/>
</dbReference>
<dbReference type="PANTHER" id="PTHR45947:SF3">
    <property type="entry name" value="SULFOQUINOVOSYL TRANSFERASE SQD2"/>
    <property type="match status" value="1"/>
</dbReference>
<reference evidence="3 4" key="1">
    <citation type="submission" date="2017-08" db="EMBL/GenBank/DDBJ databases">
        <authorList>
            <person name="de Groot N.N."/>
        </authorList>
    </citation>
    <scope>NUCLEOTIDE SEQUENCE [LARGE SCALE GENOMIC DNA]</scope>
    <source>
        <strain evidence="3 4">JC85</strain>
    </source>
</reference>
<organism evidence="3 4">
    <name type="scientific">Rhizobium subbaraonis</name>
    <dbReference type="NCBI Taxonomy" id="908946"/>
    <lineage>
        <taxon>Bacteria</taxon>
        <taxon>Pseudomonadati</taxon>
        <taxon>Pseudomonadota</taxon>
        <taxon>Alphaproteobacteria</taxon>
        <taxon>Hyphomicrobiales</taxon>
        <taxon>Rhizobiaceae</taxon>
        <taxon>Rhizobium/Agrobacterium group</taxon>
        <taxon>Rhizobium</taxon>
    </lineage>
</organism>
<evidence type="ECO:0000259" key="2">
    <source>
        <dbReference type="Pfam" id="PF00534"/>
    </source>
</evidence>
<keyword evidence="1" id="KW-0175">Coiled coil</keyword>
<dbReference type="AlphaFoldDB" id="A0A285UXM0"/>
<dbReference type="Proteomes" id="UP000219167">
    <property type="component" value="Unassembled WGS sequence"/>
</dbReference>